<dbReference type="InterPro" id="IPR010920">
    <property type="entry name" value="LSM_dom_sf"/>
</dbReference>
<feature type="transmembrane region" description="Helical" evidence="7">
    <location>
        <begin position="172"/>
        <end position="191"/>
    </location>
</feature>
<evidence type="ECO:0000256" key="2">
    <source>
        <dbReference type="ARBA" id="ARBA00008017"/>
    </source>
</evidence>
<keyword evidence="6 7" id="KW-0472">Membrane</keyword>
<dbReference type="GO" id="GO:0005886">
    <property type="term" value="C:plasma membrane"/>
    <property type="evidence" value="ECO:0007669"/>
    <property type="project" value="UniProtKB-SubCell"/>
</dbReference>
<dbReference type="AlphaFoldDB" id="A0A845MFN7"/>
<gene>
    <name evidence="11" type="ORF">GQF03_07270</name>
</gene>
<evidence type="ECO:0000259" key="8">
    <source>
        <dbReference type="Pfam" id="PF00924"/>
    </source>
</evidence>
<sequence length="394" mass="43333">MQGIQDLWEIVKDVWQEGYAGIDFSSLIIALGIIALALMVRGIFTRFAINRIIAYAQRSDSKVDDELVLALKGPIRFIPVVIGVYFALEVPEFGDDPEFSAAAGKIVRSLIVFNIFWALYCSVNPLTFLLGKLEELFSAEMVGFLVKIMKGIIVGLGAATILQLWGIQVGPIIAGFGIVGVAVALGAQDLFKNLISGFLILAEKRFKAGDWVLVDGVVEGTVENIGFRSTTIRRFDKAITIVPNATFADRAVTNFTEMTHRRIYWKIGVEYSTTVAQLQQITDKIRAYLLGNKDFAQPDEALMFVVTDSFNNSSIDIMIYCFTKTTKWGEWLDIKQDFAYAIKAIVEQAGTGFAFPSMSIYRGIGAAEPDPFIPPEGYKDGYALSNGGDGYGNA</sequence>
<protein>
    <submittedName>
        <fullName evidence="11">Mechanosensitive ion channel</fullName>
    </submittedName>
</protein>
<feature type="domain" description="Mechanosensitive ion channel MscS" evidence="8">
    <location>
        <begin position="189"/>
        <end position="256"/>
    </location>
</feature>
<dbReference type="Pfam" id="PF00924">
    <property type="entry name" value="MS_channel_2nd"/>
    <property type="match status" value="1"/>
</dbReference>
<evidence type="ECO:0000313" key="11">
    <source>
        <dbReference type="EMBL" id="MZR22126.1"/>
    </source>
</evidence>
<feature type="transmembrane region" description="Helical" evidence="7">
    <location>
        <begin position="142"/>
        <end position="166"/>
    </location>
</feature>
<dbReference type="InterPro" id="IPR045042">
    <property type="entry name" value="YnaI-like"/>
</dbReference>
<keyword evidence="3" id="KW-1003">Cell membrane</keyword>
<evidence type="ECO:0000256" key="3">
    <source>
        <dbReference type="ARBA" id="ARBA00022475"/>
    </source>
</evidence>
<dbReference type="Gene3D" id="2.30.30.60">
    <property type="match status" value="1"/>
</dbReference>
<comment type="similarity">
    <text evidence="2">Belongs to the MscS (TC 1.A.23) family.</text>
</comment>
<reference evidence="11 12" key="1">
    <citation type="journal article" date="2014" name="Int. J. Syst. Evol. Microbiol.">
        <title>Sneathiella chungangensis sp. nov., isolated from a marine sand, and emended description of the genus Sneathiella.</title>
        <authorList>
            <person name="Siamphan C."/>
            <person name="Kim H."/>
            <person name="Lee J.S."/>
            <person name="Kim W."/>
        </authorList>
    </citation>
    <scope>NUCLEOTIDE SEQUENCE [LARGE SCALE GENOMIC DNA]</scope>
    <source>
        <strain evidence="11 12">KCTC 32476</strain>
    </source>
</reference>
<feature type="domain" description="Mechanosensitive ion channel MscS C-terminal" evidence="9">
    <location>
        <begin position="265"/>
        <end position="350"/>
    </location>
</feature>
<keyword evidence="4 7" id="KW-0812">Transmembrane</keyword>
<evidence type="ECO:0000313" key="12">
    <source>
        <dbReference type="Proteomes" id="UP000445696"/>
    </source>
</evidence>
<dbReference type="PANTHER" id="PTHR43634">
    <property type="entry name" value="OW CONDUCTANCE MECHANOSENSITIVE CHANNEL"/>
    <property type="match status" value="1"/>
</dbReference>
<dbReference type="OrthoDB" id="9814206at2"/>
<dbReference type="SUPFAM" id="SSF82689">
    <property type="entry name" value="Mechanosensitive channel protein MscS (YggB), C-terminal domain"/>
    <property type="match status" value="1"/>
</dbReference>
<dbReference type="InterPro" id="IPR023408">
    <property type="entry name" value="MscS_beta-dom_sf"/>
</dbReference>
<evidence type="ECO:0000256" key="5">
    <source>
        <dbReference type="ARBA" id="ARBA00022989"/>
    </source>
</evidence>
<comment type="caution">
    <text evidence="11">The sequence shown here is derived from an EMBL/GenBank/DDBJ whole genome shotgun (WGS) entry which is preliminary data.</text>
</comment>
<feature type="domain" description="Mechanosensitive ion channel transmembrane helices 2/3" evidence="10">
    <location>
        <begin position="152"/>
        <end position="188"/>
    </location>
</feature>
<dbReference type="InterPro" id="IPR011014">
    <property type="entry name" value="MscS_channel_TM-2"/>
</dbReference>
<dbReference type="RefSeq" id="WP_161338584.1">
    <property type="nucleotide sequence ID" value="NZ_JBHSDG010000005.1"/>
</dbReference>
<dbReference type="Pfam" id="PF21088">
    <property type="entry name" value="MS_channel_1st"/>
    <property type="match status" value="1"/>
</dbReference>
<dbReference type="InterPro" id="IPR049278">
    <property type="entry name" value="MS_channel_C"/>
</dbReference>
<feature type="transmembrane region" description="Helical" evidence="7">
    <location>
        <begin position="27"/>
        <end position="49"/>
    </location>
</feature>
<comment type="subcellular location">
    <subcellularLocation>
        <location evidence="1">Cell membrane</location>
        <topology evidence="1">Multi-pass membrane protein</topology>
    </subcellularLocation>
</comment>
<dbReference type="InterPro" id="IPR049142">
    <property type="entry name" value="MS_channel_1st"/>
</dbReference>
<evidence type="ECO:0000256" key="1">
    <source>
        <dbReference type="ARBA" id="ARBA00004651"/>
    </source>
</evidence>
<accession>A0A845MFN7</accession>
<dbReference type="Proteomes" id="UP000445696">
    <property type="component" value="Unassembled WGS sequence"/>
</dbReference>
<name>A0A845MFN7_9PROT</name>
<dbReference type="GO" id="GO:0008381">
    <property type="term" value="F:mechanosensitive monoatomic ion channel activity"/>
    <property type="evidence" value="ECO:0007669"/>
    <property type="project" value="UniProtKB-ARBA"/>
</dbReference>
<evidence type="ECO:0000256" key="7">
    <source>
        <dbReference type="SAM" id="Phobius"/>
    </source>
</evidence>
<keyword evidence="12" id="KW-1185">Reference proteome</keyword>
<dbReference type="SUPFAM" id="SSF82861">
    <property type="entry name" value="Mechanosensitive channel protein MscS (YggB), transmembrane region"/>
    <property type="match status" value="1"/>
</dbReference>
<evidence type="ECO:0000256" key="4">
    <source>
        <dbReference type="ARBA" id="ARBA00022692"/>
    </source>
</evidence>
<keyword evidence="5 7" id="KW-1133">Transmembrane helix</keyword>
<proteinExistence type="inferred from homology"/>
<dbReference type="Pfam" id="PF21082">
    <property type="entry name" value="MS_channel_3rd"/>
    <property type="match status" value="1"/>
</dbReference>
<dbReference type="Gene3D" id="3.30.70.100">
    <property type="match status" value="1"/>
</dbReference>
<evidence type="ECO:0000259" key="9">
    <source>
        <dbReference type="Pfam" id="PF21082"/>
    </source>
</evidence>
<dbReference type="SUPFAM" id="SSF50182">
    <property type="entry name" value="Sm-like ribonucleoproteins"/>
    <property type="match status" value="1"/>
</dbReference>
<dbReference type="PANTHER" id="PTHR43634:SF2">
    <property type="entry name" value="LOW CONDUCTANCE MECHANOSENSITIVE CHANNEL YNAI"/>
    <property type="match status" value="1"/>
</dbReference>
<organism evidence="11 12">
    <name type="scientific">Sneathiella chungangensis</name>
    <dbReference type="NCBI Taxonomy" id="1418234"/>
    <lineage>
        <taxon>Bacteria</taxon>
        <taxon>Pseudomonadati</taxon>
        <taxon>Pseudomonadota</taxon>
        <taxon>Alphaproteobacteria</taxon>
        <taxon>Sneathiellales</taxon>
        <taxon>Sneathiellaceae</taxon>
        <taxon>Sneathiella</taxon>
    </lineage>
</organism>
<evidence type="ECO:0000259" key="10">
    <source>
        <dbReference type="Pfam" id="PF21088"/>
    </source>
</evidence>
<dbReference type="InterPro" id="IPR006685">
    <property type="entry name" value="MscS_channel_2nd"/>
</dbReference>
<feature type="transmembrane region" description="Helical" evidence="7">
    <location>
        <begin position="108"/>
        <end position="130"/>
    </location>
</feature>
<evidence type="ECO:0000256" key="6">
    <source>
        <dbReference type="ARBA" id="ARBA00023136"/>
    </source>
</evidence>
<dbReference type="InterPro" id="IPR011066">
    <property type="entry name" value="MscS_channel_C_sf"/>
</dbReference>
<dbReference type="Gene3D" id="1.10.287.1260">
    <property type="match status" value="1"/>
</dbReference>
<dbReference type="EMBL" id="WTVA01000003">
    <property type="protein sequence ID" value="MZR22126.1"/>
    <property type="molecule type" value="Genomic_DNA"/>
</dbReference>